<sequence>MATPLRQFYAFFLLFIFGKGLCQPCDVSSIMVNQTAIGDAVHGLQEYQVIITNKCICTQTDVEFQCTGFDSVEHVDPSIFRGDGEYCIIDHAQPIWFGSSINFTYASKAQIRFVPASSQINCS</sequence>
<comment type="caution">
    <text evidence="1">The sequence shown here is derived from an EMBL/GenBank/DDBJ whole genome shotgun (WGS) entry which is preliminary data.</text>
</comment>
<dbReference type="Proteomes" id="UP001234297">
    <property type="component" value="Chromosome 2"/>
</dbReference>
<protein>
    <submittedName>
        <fullName evidence="1">Uncharacterized protein</fullName>
    </submittedName>
</protein>
<reference evidence="1 2" key="1">
    <citation type="journal article" date="2022" name="Hortic Res">
        <title>A haplotype resolved chromosomal level avocado genome allows analysis of novel avocado genes.</title>
        <authorList>
            <person name="Nath O."/>
            <person name="Fletcher S.J."/>
            <person name="Hayward A."/>
            <person name="Shaw L.M."/>
            <person name="Masouleh A.K."/>
            <person name="Furtado A."/>
            <person name="Henry R.J."/>
            <person name="Mitter N."/>
        </authorList>
    </citation>
    <scope>NUCLEOTIDE SEQUENCE [LARGE SCALE GENOMIC DNA]</scope>
    <source>
        <strain evidence="2">cv. Hass</strain>
    </source>
</reference>
<evidence type="ECO:0000313" key="1">
    <source>
        <dbReference type="EMBL" id="KAJ8646061.1"/>
    </source>
</evidence>
<dbReference type="EMBL" id="CM056810">
    <property type="protein sequence ID" value="KAJ8646061.1"/>
    <property type="molecule type" value="Genomic_DNA"/>
</dbReference>
<gene>
    <name evidence="1" type="ORF">MRB53_007809</name>
</gene>
<keyword evidence="2" id="KW-1185">Reference proteome</keyword>
<accession>A0ACC2MJX7</accession>
<name>A0ACC2MJX7_PERAE</name>
<evidence type="ECO:0000313" key="2">
    <source>
        <dbReference type="Proteomes" id="UP001234297"/>
    </source>
</evidence>
<organism evidence="1 2">
    <name type="scientific">Persea americana</name>
    <name type="common">Avocado</name>
    <dbReference type="NCBI Taxonomy" id="3435"/>
    <lineage>
        <taxon>Eukaryota</taxon>
        <taxon>Viridiplantae</taxon>
        <taxon>Streptophyta</taxon>
        <taxon>Embryophyta</taxon>
        <taxon>Tracheophyta</taxon>
        <taxon>Spermatophyta</taxon>
        <taxon>Magnoliopsida</taxon>
        <taxon>Magnoliidae</taxon>
        <taxon>Laurales</taxon>
        <taxon>Lauraceae</taxon>
        <taxon>Persea</taxon>
    </lineage>
</organism>
<proteinExistence type="predicted"/>